<dbReference type="PANTHER" id="PTHR30386">
    <property type="entry name" value="MEMBRANE FUSION SUBUNIT OF EMRAB-TOLC MULTIDRUG EFFLUX PUMP"/>
    <property type="match status" value="1"/>
</dbReference>
<dbReference type="InterPro" id="IPR050739">
    <property type="entry name" value="MFP"/>
</dbReference>
<evidence type="ECO:0000256" key="1">
    <source>
        <dbReference type="ARBA" id="ARBA00004196"/>
    </source>
</evidence>
<evidence type="ECO:0000256" key="2">
    <source>
        <dbReference type="SAM" id="Coils"/>
    </source>
</evidence>
<name>A0A1M5P832_9GAMM</name>
<proteinExistence type="predicted"/>
<reference evidence="3 4" key="1">
    <citation type="submission" date="2016-11" db="EMBL/GenBank/DDBJ databases">
        <authorList>
            <person name="Jaros S."/>
            <person name="Januszkiewicz K."/>
            <person name="Wedrychowicz H."/>
        </authorList>
    </citation>
    <scope>NUCLEOTIDE SEQUENCE [LARGE SCALE GENOMIC DNA]</scope>
    <source>
        <strain evidence="3 4">CGMCC 1.7049</strain>
    </source>
</reference>
<keyword evidence="2" id="KW-0175">Coiled coil</keyword>
<sequence>MMAQLRDRLRLNPKLIGGIGLLLLAMFAFAQNIWRTTATEAYVNAALATVASPIPGRVAVALPALGSRVPAGYELRVEDDRADQAPSVDIDNKLAETEADLANAELKIDALDRSQREFRRYAQDFGRAKTGFLDQRIAQAQALAEARRAALDQATDDLTRLQQLPERALAVRDMIIAQTRVTAARNDLAAQQAEVQSLIISREALGKGVQISDGLPDRTYSDQRAQELALLLATEKARRQSLTALRDTLRASQRSSRDALQRKRDARITVSDGVVWRRTPDNSFIAAGGALGAVALCSEVVLTATLTRRDFQRVFVGQAVDASVRIETGERIELSGKVITLTGPTIENVQGMAIPFGRASSADGYGVVVRPDQAARLGCRIGAQAKLDFRRGGPRNQGG</sequence>
<dbReference type="Proteomes" id="UP000199758">
    <property type="component" value="Unassembled WGS sequence"/>
</dbReference>
<organism evidence="3 4">
    <name type="scientific">Hydrocarboniphaga daqingensis</name>
    <dbReference type="NCBI Taxonomy" id="490188"/>
    <lineage>
        <taxon>Bacteria</taxon>
        <taxon>Pseudomonadati</taxon>
        <taxon>Pseudomonadota</taxon>
        <taxon>Gammaproteobacteria</taxon>
        <taxon>Nevskiales</taxon>
        <taxon>Nevskiaceae</taxon>
        <taxon>Hydrocarboniphaga</taxon>
    </lineage>
</organism>
<protein>
    <submittedName>
        <fullName evidence="3">Multidrug resistance efflux pump</fullName>
    </submittedName>
</protein>
<dbReference type="GO" id="GO:0030313">
    <property type="term" value="C:cell envelope"/>
    <property type="evidence" value="ECO:0007669"/>
    <property type="project" value="UniProtKB-SubCell"/>
</dbReference>
<evidence type="ECO:0000313" key="3">
    <source>
        <dbReference type="EMBL" id="SHG97373.1"/>
    </source>
</evidence>
<dbReference type="AlphaFoldDB" id="A0A1M5P832"/>
<dbReference type="EMBL" id="FQWZ01000004">
    <property type="protein sequence ID" value="SHG97373.1"/>
    <property type="molecule type" value="Genomic_DNA"/>
</dbReference>
<gene>
    <name evidence="3" type="ORF">SAMN04488068_2051</name>
</gene>
<evidence type="ECO:0000313" key="4">
    <source>
        <dbReference type="Proteomes" id="UP000199758"/>
    </source>
</evidence>
<comment type="subcellular location">
    <subcellularLocation>
        <location evidence="1">Cell envelope</location>
    </subcellularLocation>
</comment>
<dbReference type="STRING" id="490188.SAMN04488068_2051"/>
<keyword evidence="4" id="KW-1185">Reference proteome</keyword>
<accession>A0A1M5P832</accession>
<feature type="coiled-coil region" evidence="2">
    <location>
        <begin position="87"/>
        <end position="114"/>
    </location>
</feature>
<dbReference type="RefSeq" id="WP_072897146.1">
    <property type="nucleotide sequence ID" value="NZ_FQWZ01000004.1"/>
</dbReference>
<dbReference type="PANTHER" id="PTHR30386:SF19">
    <property type="entry name" value="MULTIDRUG EXPORT PROTEIN EMRA-RELATED"/>
    <property type="match status" value="1"/>
</dbReference>